<protein>
    <recommendedName>
        <fullName evidence="5">Protein fem-1 homolog B</fullName>
    </recommendedName>
</protein>
<dbReference type="InterPro" id="IPR002110">
    <property type="entry name" value="Ankyrin_rpt"/>
</dbReference>
<evidence type="ECO:0000256" key="3">
    <source>
        <dbReference type="ARBA" id="ARBA00022786"/>
    </source>
</evidence>
<evidence type="ECO:0000313" key="9">
    <source>
        <dbReference type="Proteomes" id="UP000031258"/>
    </source>
</evidence>
<dbReference type="InterPro" id="IPR036770">
    <property type="entry name" value="Ankyrin_rpt-contain_sf"/>
</dbReference>
<dbReference type="Pfam" id="PF12796">
    <property type="entry name" value="Ank_2"/>
    <property type="match status" value="1"/>
</dbReference>
<dbReference type="SUPFAM" id="SSF48403">
    <property type="entry name" value="Ankyrin repeat"/>
    <property type="match status" value="1"/>
</dbReference>
<dbReference type="Proteomes" id="UP000031258">
    <property type="component" value="Unassembled WGS sequence"/>
</dbReference>
<dbReference type="STRING" id="86105.NF27_DM00010"/>
<evidence type="ECO:0000313" key="7">
    <source>
        <dbReference type="EMBL" id="KIE05192.1"/>
    </source>
</evidence>
<dbReference type="AlphaFoldDB" id="A0A0C1MSX8"/>
<dbReference type="EMBL" id="JSWE01000110">
    <property type="protein sequence ID" value="KIE05192.1"/>
    <property type="molecule type" value="Genomic_DNA"/>
</dbReference>
<evidence type="ECO:0000313" key="8">
    <source>
        <dbReference type="EMBL" id="KIE05699.1"/>
    </source>
</evidence>
<keyword evidence="4 6" id="KW-0040">ANK repeat</keyword>
<dbReference type="PANTHER" id="PTHR24173">
    <property type="entry name" value="ANKYRIN REPEAT CONTAINING"/>
    <property type="match status" value="1"/>
</dbReference>
<evidence type="ECO:0000256" key="4">
    <source>
        <dbReference type="ARBA" id="ARBA00023043"/>
    </source>
</evidence>
<keyword evidence="9" id="KW-1185">Reference proteome</keyword>
<accession>A0A0C1MSX8</accession>
<dbReference type="Gene3D" id="1.25.40.20">
    <property type="entry name" value="Ankyrin repeat-containing domain"/>
    <property type="match status" value="1"/>
</dbReference>
<evidence type="ECO:0000256" key="5">
    <source>
        <dbReference type="ARBA" id="ARBA00072197"/>
    </source>
</evidence>
<evidence type="ECO:0000256" key="2">
    <source>
        <dbReference type="ARBA" id="ARBA00022737"/>
    </source>
</evidence>
<sequence length="114" mass="13000">MACRSLMPHFHINIYNTLVETWETSLIIAACAGYIEIAKLLIKYHAEVDIQDIDGKTVLHYAIDSGEKEIVKLLLKNGANMHTQTKLGISPFMLARDTNLQIFRLFLERENVLV</sequence>
<evidence type="ECO:0000256" key="6">
    <source>
        <dbReference type="PROSITE-ProRule" id="PRU00023"/>
    </source>
</evidence>
<dbReference type="PROSITE" id="PS50088">
    <property type="entry name" value="ANK_REPEAT"/>
    <property type="match status" value="2"/>
</dbReference>
<dbReference type="EMBL" id="JSWE01000089">
    <property type="protein sequence ID" value="KIE05699.1"/>
    <property type="molecule type" value="Genomic_DNA"/>
</dbReference>
<proteinExistence type="predicted"/>
<feature type="repeat" description="ANK" evidence="6">
    <location>
        <begin position="54"/>
        <end position="86"/>
    </location>
</feature>
<comment type="pathway">
    <text evidence="1">Protein modification; protein ubiquitination.</text>
</comment>
<dbReference type="SMART" id="SM00248">
    <property type="entry name" value="ANK"/>
    <property type="match status" value="2"/>
</dbReference>
<dbReference type="PROSITE" id="PS50297">
    <property type="entry name" value="ANK_REP_REGION"/>
    <property type="match status" value="1"/>
</dbReference>
<keyword evidence="2" id="KW-0677">Repeat</keyword>
<keyword evidence="3" id="KW-0833">Ubl conjugation pathway</keyword>
<name>A0A0C1MSX8_9RICK</name>
<dbReference type="GO" id="GO:0005737">
    <property type="term" value="C:cytoplasm"/>
    <property type="evidence" value="ECO:0007669"/>
    <property type="project" value="UniProtKB-SubCell"/>
</dbReference>
<gene>
    <name evidence="8" type="ORF">NF27_DM00010</name>
    <name evidence="7" type="ORF">NF27_EJ00010</name>
</gene>
<reference evidence="7 9" key="1">
    <citation type="submission" date="2014-11" db="EMBL/GenBank/DDBJ databases">
        <title>A Rickettsiales Symbiont of Amoebae With Ancient Features.</title>
        <authorList>
            <person name="Schulz F."/>
            <person name="Martijn J."/>
            <person name="Wascher F."/>
            <person name="Kostanjsek R."/>
            <person name="Ettema T.J."/>
            <person name="Horn M."/>
        </authorList>
    </citation>
    <scope>NUCLEOTIDE SEQUENCE [LARGE SCALE GENOMIC DNA]</scope>
    <source>
        <strain evidence="7 9">UWC36</strain>
    </source>
</reference>
<comment type="caution">
    <text evidence="7">The sequence shown here is derived from an EMBL/GenBank/DDBJ whole genome shotgun (WGS) entry which is preliminary data.</text>
</comment>
<evidence type="ECO:0000256" key="1">
    <source>
        <dbReference type="ARBA" id="ARBA00004906"/>
    </source>
</evidence>
<feature type="repeat" description="ANK" evidence="6">
    <location>
        <begin position="21"/>
        <end position="53"/>
    </location>
</feature>
<organism evidence="7 9">
    <name type="scientific">Candidatus Jidaibacter acanthamoebae</name>
    <dbReference type="NCBI Taxonomy" id="86105"/>
    <lineage>
        <taxon>Bacteria</taxon>
        <taxon>Pseudomonadati</taxon>
        <taxon>Pseudomonadota</taxon>
        <taxon>Alphaproteobacteria</taxon>
        <taxon>Rickettsiales</taxon>
        <taxon>Candidatus Midichloriaceae</taxon>
        <taxon>Candidatus Jidaibacter</taxon>
    </lineage>
</organism>
<dbReference type="PANTHER" id="PTHR24173:SF78">
    <property type="entry name" value="PROTEIN FEM-1 HOMOLOG B"/>
    <property type="match status" value="1"/>
</dbReference>